<sequence length="143" mass="16484">MKGTEWASNPHQNLVSDYTTSDNFAMVRLESTDGHERNLYSSTRDLATWGYLHLKNGVIDGTQLIIEEVFELTEKLKAQFQTKRILGWYHQADWYYATGAAGCHCVILPQFNTVGIRMLNKYTDDYKDDQFAFNSMLLQCLAE</sequence>
<dbReference type="InterPro" id="IPR012338">
    <property type="entry name" value="Beta-lactam/transpept-like"/>
</dbReference>
<protein>
    <submittedName>
        <fullName evidence="1">Uncharacterized protein</fullName>
    </submittedName>
</protein>
<dbReference type="STRING" id="1324314.BVG16_12990"/>
<dbReference type="SUPFAM" id="SSF56601">
    <property type="entry name" value="beta-lactamase/transpeptidase-like"/>
    <property type="match status" value="1"/>
</dbReference>
<proteinExistence type="predicted"/>
<dbReference type="AlphaFoldDB" id="A0A1T2XFT6"/>
<comment type="caution">
    <text evidence="1">The sequence shown here is derived from an EMBL/GenBank/DDBJ whole genome shotgun (WGS) entry which is preliminary data.</text>
</comment>
<organism evidence="1 2">
    <name type="scientific">Paenibacillus selenitireducens</name>
    <dbReference type="NCBI Taxonomy" id="1324314"/>
    <lineage>
        <taxon>Bacteria</taxon>
        <taxon>Bacillati</taxon>
        <taxon>Bacillota</taxon>
        <taxon>Bacilli</taxon>
        <taxon>Bacillales</taxon>
        <taxon>Paenibacillaceae</taxon>
        <taxon>Paenibacillus</taxon>
    </lineage>
</organism>
<keyword evidence="2" id="KW-1185">Reference proteome</keyword>
<dbReference type="Gene3D" id="3.40.710.10">
    <property type="entry name" value="DD-peptidase/beta-lactamase superfamily"/>
    <property type="match status" value="1"/>
</dbReference>
<dbReference type="Proteomes" id="UP000190188">
    <property type="component" value="Unassembled WGS sequence"/>
</dbReference>
<gene>
    <name evidence="1" type="ORF">BVG16_12990</name>
</gene>
<evidence type="ECO:0000313" key="1">
    <source>
        <dbReference type="EMBL" id="OPA78749.1"/>
    </source>
</evidence>
<name>A0A1T2XFT6_9BACL</name>
<accession>A0A1T2XFT6</accession>
<evidence type="ECO:0000313" key="2">
    <source>
        <dbReference type="Proteomes" id="UP000190188"/>
    </source>
</evidence>
<reference evidence="1 2" key="1">
    <citation type="submission" date="2017-01" db="EMBL/GenBank/DDBJ databases">
        <title>Genome analysis of Paenibacillus selenitrireducens ES3-24.</title>
        <authorList>
            <person name="Xu D."/>
            <person name="Yao R."/>
            <person name="Zheng S."/>
        </authorList>
    </citation>
    <scope>NUCLEOTIDE SEQUENCE [LARGE SCALE GENOMIC DNA]</scope>
    <source>
        <strain evidence="1 2">ES3-24</strain>
    </source>
</reference>
<dbReference type="RefSeq" id="WP_144027369.1">
    <property type="nucleotide sequence ID" value="NZ_MSZX01000004.1"/>
</dbReference>
<dbReference type="EMBL" id="MSZX01000004">
    <property type="protein sequence ID" value="OPA78749.1"/>
    <property type="molecule type" value="Genomic_DNA"/>
</dbReference>